<sequence>MYNYDVPEHNSVPDDGQEVSSHWQIFLFPIFVLFLANRKCKIHNDTDHDQNMVDRMVTDDTDSTIQLQILCQMQHCIHIAIRHFQEGIHMLHRLGCHDFRIAVRCAPETYQSYYLRIYPS</sequence>
<dbReference type="EMBL" id="JYDR01000018">
    <property type="protein sequence ID" value="KRY75341.1"/>
    <property type="molecule type" value="Genomic_DNA"/>
</dbReference>
<feature type="transmembrane region" description="Helical" evidence="1">
    <location>
        <begin position="20"/>
        <end position="36"/>
    </location>
</feature>
<reference evidence="2 3" key="1">
    <citation type="submission" date="2015-01" db="EMBL/GenBank/DDBJ databases">
        <title>Evolution of Trichinella species and genotypes.</title>
        <authorList>
            <person name="Korhonen P.K."/>
            <person name="Edoardo P."/>
            <person name="Giuseppe L.R."/>
            <person name="Gasser R.B."/>
        </authorList>
    </citation>
    <scope>NUCLEOTIDE SEQUENCE [LARGE SCALE GENOMIC DNA]</scope>
    <source>
        <strain evidence="2">ISS13</strain>
    </source>
</reference>
<proteinExistence type="predicted"/>
<keyword evidence="1" id="KW-0812">Transmembrane</keyword>
<dbReference type="AlphaFoldDB" id="A0A0V1ENG7"/>
<organism evidence="2 3">
    <name type="scientific">Trichinella pseudospiralis</name>
    <name type="common">Parasitic roundworm</name>
    <dbReference type="NCBI Taxonomy" id="6337"/>
    <lineage>
        <taxon>Eukaryota</taxon>
        <taxon>Metazoa</taxon>
        <taxon>Ecdysozoa</taxon>
        <taxon>Nematoda</taxon>
        <taxon>Enoplea</taxon>
        <taxon>Dorylaimia</taxon>
        <taxon>Trichinellida</taxon>
        <taxon>Trichinellidae</taxon>
        <taxon>Trichinella</taxon>
    </lineage>
</organism>
<evidence type="ECO:0000313" key="2">
    <source>
        <dbReference type="EMBL" id="KRY75341.1"/>
    </source>
</evidence>
<accession>A0A0V1ENG7</accession>
<evidence type="ECO:0000313" key="3">
    <source>
        <dbReference type="Proteomes" id="UP000054632"/>
    </source>
</evidence>
<gene>
    <name evidence="2" type="ORF">T4A_5806</name>
</gene>
<comment type="caution">
    <text evidence="2">The sequence shown here is derived from an EMBL/GenBank/DDBJ whole genome shotgun (WGS) entry which is preliminary data.</text>
</comment>
<evidence type="ECO:0000256" key="1">
    <source>
        <dbReference type="SAM" id="Phobius"/>
    </source>
</evidence>
<dbReference type="Proteomes" id="UP000054632">
    <property type="component" value="Unassembled WGS sequence"/>
</dbReference>
<keyword evidence="1" id="KW-0472">Membrane</keyword>
<protein>
    <submittedName>
        <fullName evidence="2">Uncharacterized protein</fullName>
    </submittedName>
</protein>
<name>A0A0V1ENG7_TRIPS</name>
<keyword evidence="1" id="KW-1133">Transmembrane helix</keyword>